<gene>
    <name evidence="1" type="ORF">GXP67_32255</name>
</gene>
<name>A0A6C0GSB0_9BACT</name>
<evidence type="ECO:0000313" key="1">
    <source>
        <dbReference type="EMBL" id="QHT70991.1"/>
    </source>
</evidence>
<keyword evidence="2" id="KW-1185">Reference proteome</keyword>
<evidence type="ECO:0000313" key="2">
    <source>
        <dbReference type="Proteomes" id="UP000480178"/>
    </source>
</evidence>
<dbReference type="RefSeq" id="WP_162446934.1">
    <property type="nucleotide sequence ID" value="NZ_CP048222.1"/>
</dbReference>
<organism evidence="1 2">
    <name type="scientific">Rhodocytophaga rosea</name>
    <dbReference type="NCBI Taxonomy" id="2704465"/>
    <lineage>
        <taxon>Bacteria</taxon>
        <taxon>Pseudomonadati</taxon>
        <taxon>Bacteroidota</taxon>
        <taxon>Cytophagia</taxon>
        <taxon>Cytophagales</taxon>
        <taxon>Rhodocytophagaceae</taxon>
        <taxon>Rhodocytophaga</taxon>
    </lineage>
</organism>
<proteinExistence type="predicted"/>
<dbReference type="Proteomes" id="UP000480178">
    <property type="component" value="Chromosome"/>
</dbReference>
<dbReference type="AlphaFoldDB" id="A0A6C0GSB0"/>
<protein>
    <submittedName>
        <fullName evidence="1">Uncharacterized protein</fullName>
    </submittedName>
</protein>
<dbReference type="KEGG" id="rhoz:GXP67_32255"/>
<accession>A0A6C0GSB0</accession>
<sequence length="164" mass="19202">MTSRQYWKSLDFDFAETYSLLRGETGFHFYNQIQEKSRKEPDQKKRDELLSLSIRGSIDLLKQQGIYHPTAVKTNVFARKSREVEQLSQILQTEFIEQSLWMCGKTFRDAIVFYKGGKIVSHINICLSCHWIETCKEVSIDTDDRVFPKLREFFTAIGHPVAEN</sequence>
<dbReference type="EMBL" id="CP048222">
    <property type="protein sequence ID" value="QHT70991.1"/>
    <property type="molecule type" value="Genomic_DNA"/>
</dbReference>
<reference evidence="1 2" key="1">
    <citation type="submission" date="2020-01" db="EMBL/GenBank/DDBJ databases">
        <authorList>
            <person name="Kim M.K."/>
        </authorList>
    </citation>
    <scope>NUCLEOTIDE SEQUENCE [LARGE SCALE GENOMIC DNA]</scope>
    <source>
        <strain evidence="1 2">172606-1</strain>
    </source>
</reference>